<dbReference type="GO" id="GO:0033281">
    <property type="term" value="C:TAT protein transport complex"/>
    <property type="evidence" value="ECO:0007669"/>
    <property type="project" value="UniProtKB-UniRule"/>
</dbReference>
<keyword evidence="2 9" id="KW-0813">Transport</keyword>
<keyword evidence="4 9" id="KW-0812">Transmembrane</keyword>
<keyword evidence="7 9" id="KW-0811">Translocation</keyword>
<evidence type="ECO:0000256" key="4">
    <source>
        <dbReference type="ARBA" id="ARBA00022692"/>
    </source>
</evidence>
<dbReference type="InterPro" id="IPR003369">
    <property type="entry name" value="TatA/B/E"/>
</dbReference>
<keyword evidence="6 9" id="KW-1133">Transmembrane helix</keyword>
<dbReference type="PRINTS" id="PR01506">
    <property type="entry name" value="TATBPROTEIN"/>
</dbReference>
<comment type="function">
    <text evidence="9">Part of the twin-arginine translocation (Tat) system that transports large folded proteins containing a characteristic twin-arginine motif in their signal peptide across membranes. Together with TatC, TatB is part of a receptor directly interacting with Tat signal peptides. TatB may form an oligomeric binding site that transiently accommodates folded Tat precursor proteins before their translocation.</text>
</comment>
<evidence type="ECO:0000256" key="10">
    <source>
        <dbReference type="SAM" id="Coils"/>
    </source>
</evidence>
<evidence type="ECO:0000256" key="8">
    <source>
        <dbReference type="ARBA" id="ARBA00023136"/>
    </source>
</evidence>
<evidence type="ECO:0000256" key="5">
    <source>
        <dbReference type="ARBA" id="ARBA00022927"/>
    </source>
</evidence>
<accession>A0A348HD37</accession>
<dbReference type="InterPro" id="IPR018448">
    <property type="entry name" value="TatB"/>
</dbReference>
<dbReference type="KEGG" id="zpl:ZBT109_0763"/>
<gene>
    <name evidence="9" type="primary">tatB</name>
    <name evidence="12" type="ORF">ZBT109_0763</name>
</gene>
<proteinExistence type="inferred from homology"/>
<name>A0A348HD37_9GAMM</name>
<evidence type="ECO:0000256" key="11">
    <source>
        <dbReference type="SAM" id="MobiDB-lite"/>
    </source>
</evidence>
<sequence>MLDFSLSELAVVGTIALVVLGPERLPSAARTAGRWIGKARRFATQMQQELTSQLDAEELRKEMSEHQRLLDEQMQETRQALAQVQRDTQHALTDATVDPTKPVPTVIAPPRDHYAQQDEVAPWRPVASMPTPAVQDAPRPRIAASALRPTLSSDSNAATTTRNADDS</sequence>
<dbReference type="PANTHER" id="PTHR33162">
    <property type="entry name" value="SEC-INDEPENDENT PROTEIN TRANSLOCASE PROTEIN TATA, CHLOROPLASTIC"/>
    <property type="match status" value="1"/>
</dbReference>
<keyword evidence="10" id="KW-0175">Coiled coil</keyword>
<organism evidence="12 13">
    <name type="scientific">Zymobacter palmae</name>
    <dbReference type="NCBI Taxonomy" id="33074"/>
    <lineage>
        <taxon>Bacteria</taxon>
        <taxon>Pseudomonadati</taxon>
        <taxon>Pseudomonadota</taxon>
        <taxon>Gammaproteobacteria</taxon>
        <taxon>Oceanospirillales</taxon>
        <taxon>Halomonadaceae</taxon>
        <taxon>Zymobacter group</taxon>
        <taxon>Zymobacter</taxon>
    </lineage>
</organism>
<feature type="coiled-coil region" evidence="10">
    <location>
        <begin position="56"/>
        <end position="87"/>
    </location>
</feature>
<dbReference type="STRING" id="1123510.GCA_000620025_02177"/>
<comment type="similarity">
    <text evidence="9">Belongs to the TatB family.</text>
</comment>
<keyword evidence="3 9" id="KW-1003">Cell membrane</keyword>
<evidence type="ECO:0000256" key="9">
    <source>
        <dbReference type="HAMAP-Rule" id="MF_00237"/>
    </source>
</evidence>
<dbReference type="PANTHER" id="PTHR33162:SF1">
    <property type="entry name" value="SEC-INDEPENDENT PROTEIN TRANSLOCASE PROTEIN TATA, CHLOROPLASTIC"/>
    <property type="match status" value="1"/>
</dbReference>
<dbReference type="OrthoDB" id="9816005at2"/>
<evidence type="ECO:0000256" key="6">
    <source>
        <dbReference type="ARBA" id="ARBA00022989"/>
    </source>
</evidence>
<reference evidence="12 13" key="1">
    <citation type="submission" date="2018-09" db="EMBL/GenBank/DDBJ databases">
        <title>Zymobacter palmae IAM14233 (=T109) whole genome analysis.</title>
        <authorList>
            <person name="Yanase H."/>
        </authorList>
    </citation>
    <scope>NUCLEOTIDE SEQUENCE [LARGE SCALE GENOMIC DNA]</scope>
    <source>
        <strain evidence="12 13">IAM14233</strain>
    </source>
</reference>
<keyword evidence="8 9" id="KW-0472">Membrane</keyword>
<comment type="subcellular location">
    <subcellularLocation>
        <location evidence="9">Cell membrane</location>
        <topology evidence="9">Single-pass membrane protein</topology>
    </subcellularLocation>
    <subcellularLocation>
        <location evidence="1">Membrane</location>
        <topology evidence="1">Single-pass membrane protein</topology>
    </subcellularLocation>
</comment>
<evidence type="ECO:0000256" key="1">
    <source>
        <dbReference type="ARBA" id="ARBA00004167"/>
    </source>
</evidence>
<evidence type="ECO:0000256" key="7">
    <source>
        <dbReference type="ARBA" id="ARBA00023010"/>
    </source>
</evidence>
<dbReference type="GO" id="GO:0008320">
    <property type="term" value="F:protein transmembrane transporter activity"/>
    <property type="evidence" value="ECO:0007669"/>
    <property type="project" value="UniProtKB-UniRule"/>
</dbReference>
<dbReference type="AlphaFoldDB" id="A0A348HD37"/>
<dbReference type="GO" id="GO:0043953">
    <property type="term" value="P:protein transport by the Tat complex"/>
    <property type="evidence" value="ECO:0007669"/>
    <property type="project" value="UniProtKB-UniRule"/>
</dbReference>
<evidence type="ECO:0000313" key="12">
    <source>
        <dbReference type="EMBL" id="BBG29539.1"/>
    </source>
</evidence>
<dbReference type="Pfam" id="PF02416">
    <property type="entry name" value="TatA_B_E"/>
    <property type="match status" value="1"/>
</dbReference>
<dbReference type="HAMAP" id="MF_00237">
    <property type="entry name" value="TatB"/>
    <property type="match status" value="1"/>
</dbReference>
<dbReference type="RefSeq" id="WP_051523835.1">
    <property type="nucleotide sequence ID" value="NZ_AP018933.1"/>
</dbReference>
<dbReference type="Proteomes" id="UP000267342">
    <property type="component" value="Chromosome"/>
</dbReference>
<dbReference type="Gene3D" id="1.20.5.3310">
    <property type="match status" value="1"/>
</dbReference>
<feature type="compositionally biased region" description="Polar residues" evidence="11">
    <location>
        <begin position="150"/>
        <end position="167"/>
    </location>
</feature>
<dbReference type="EMBL" id="AP018933">
    <property type="protein sequence ID" value="BBG29539.1"/>
    <property type="molecule type" value="Genomic_DNA"/>
</dbReference>
<keyword evidence="13" id="KW-1185">Reference proteome</keyword>
<protein>
    <recommendedName>
        <fullName evidence="9">Sec-independent protein translocase protein TatB</fullName>
    </recommendedName>
</protein>
<feature type="region of interest" description="Disordered" evidence="11">
    <location>
        <begin position="87"/>
        <end position="167"/>
    </location>
</feature>
<dbReference type="NCBIfam" id="TIGR01410">
    <property type="entry name" value="tatB"/>
    <property type="match status" value="1"/>
</dbReference>
<comment type="subunit">
    <text evidence="9">The Tat system comprises two distinct complexes: a TatABC complex, containing multiple copies of TatA, TatB and TatC subunits, and a separate TatA complex, containing only TatA subunits. Substrates initially bind to the TatABC complex, which probably triggers association of the separate TatA complex to form the active translocon.</text>
</comment>
<evidence type="ECO:0000256" key="2">
    <source>
        <dbReference type="ARBA" id="ARBA00022448"/>
    </source>
</evidence>
<evidence type="ECO:0000313" key="13">
    <source>
        <dbReference type="Proteomes" id="UP000267342"/>
    </source>
</evidence>
<evidence type="ECO:0000256" key="3">
    <source>
        <dbReference type="ARBA" id="ARBA00022475"/>
    </source>
</evidence>
<keyword evidence="5 9" id="KW-0653">Protein transport</keyword>